<dbReference type="Proteomes" id="UP000501780">
    <property type="component" value="Chromosome"/>
</dbReference>
<organism evidence="1 2">
    <name type="scientific">Bacteroides faecium</name>
    <dbReference type="NCBI Taxonomy" id="2715212"/>
    <lineage>
        <taxon>Bacteria</taxon>
        <taxon>Pseudomonadati</taxon>
        <taxon>Bacteroidota</taxon>
        <taxon>Bacteroidia</taxon>
        <taxon>Bacteroidales</taxon>
        <taxon>Bacteroidaceae</taxon>
        <taxon>Bacteroides</taxon>
    </lineage>
</organism>
<reference evidence="1 2" key="1">
    <citation type="submission" date="2020-03" db="EMBL/GenBank/DDBJ databases">
        <title>Genomic analysis of Bacteroides faecium CBA7301.</title>
        <authorList>
            <person name="Kim J."/>
            <person name="Roh S.W."/>
        </authorList>
    </citation>
    <scope>NUCLEOTIDE SEQUENCE [LARGE SCALE GENOMIC DNA]</scope>
    <source>
        <strain evidence="1 2">CBA7301</strain>
    </source>
</reference>
<proteinExistence type="predicted"/>
<dbReference type="AlphaFoldDB" id="A0A6H0KUE8"/>
<gene>
    <name evidence="1" type="ORF">BacF7301_22140</name>
</gene>
<dbReference type="EMBL" id="CP050831">
    <property type="protein sequence ID" value="QIU96681.1"/>
    <property type="molecule type" value="Genomic_DNA"/>
</dbReference>
<evidence type="ECO:0000313" key="2">
    <source>
        <dbReference type="Proteomes" id="UP000501780"/>
    </source>
</evidence>
<evidence type="ECO:0000313" key="1">
    <source>
        <dbReference type="EMBL" id="QIU96681.1"/>
    </source>
</evidence>
<dbReference type="KEGG" id="bfc:BacF7301_22140"/>
<dbReference type="RefSeq" id="WP_167966217.1">
    <property type="nucleotide sequence ID" value="NZ_CP050831.1"/>
</dbReference>
<name>A0A6H0KUE8_9BACE</name>
<protein>
    <submittedName>
        <fullName evidence="1">Uncharacterized protein</fullName>
    </submittedName>
</protein>
<keyword evidence="2" id="KW-1185">Reference proteome</keyword>
<accession>A0A6H0KUE8</accession>
<sequence>MENVYKICPVCKHRPIALPNEVCSVCYNKVKKASRLDEEMEEKERLASQGIEYHSYIEKEWNEIKINGLDAIKVFTEYILDNVEDDEKHQWHKRRIRFMQDMVERLDKKYFPNATPQQLKDFTQAAVDFWKGIITSQEAKEQLQTMRKIVQKDIMKVSDWEPKDFLLWMMEPEDNFDWMWEQWFECIRDCIPDKCNDELWIEMFHRHFSNEIKTWIEQ</sequence>